<dbReference type="Proteomes" id="UP000190056">
    <property type="component" value="Unassembled WGS sequence"/>
</dbReference>
<dbReference type="AlphaFoldDB" id="A0A9Q5QWD0"/>
<protein>
    <submittedName>
        <fullName evidence="1">Uncharacterized protein</fullName>
    </submittedName>
</protein>
<gene>
    <name evidence="1" type="ORF">CENA302_09675</name>
</gene>
<proteinExistence type="predicted"/>
<reference evidence="1 2" key="1">
    <citation type="submission" date="2017-01" db="EMBL/GenBank/DDBJ databases">
        <authorList>
            <person name="Abreu V.A."/>
            <person name="Popin R.V."/>
            <person name="Rigonato J."/>
            <person name="Andreote A.P."/>
            <person name="Schaker P.C."/>
            <person name="Hoff-Risseti C."/>
            <person name="Alvarenga D.O."/>
            <person name="Varani A.M."/>
            <person name="Fiore M.F."/>
        </authorList>
    </citation>
    <scope>NUCLEOTIDE SEQUENCE [LARGE SCALE GENOMIC DNA]</scope>
    <source>
        <strain evidence="1 2">CENA302</strain>
    </source>
</reference>
<evidence type="ECO:0000313" key="2">
    <source>
        <dbReference type="Proteomes" id="UP000190056"/>
    </source>
</evidence>
<evidence type="ECO:0000313" key="1">
    <source>
        <dbReference type="EMBL" id="OPH09698.1"/>
    </source>
</evidence>
<comment type="caution">
    <text evidence="1">The sequence shown here is derived from an EMBL/GenBank/DDBJ whole genome shotgun (WGS) entry which is preliminary data.</text>
</comment>
<dbReference type="EMBL" id="MTPU01000038">
    <property type="protein sequence ID" value="OPH09698.1"/>
    <property type="molecule type" value="Genomic_DNA"/>
</dbReference>
<accession>A0A9Q5QWD0</accession>
<name>A0A9Q5QWD0_9CYAN</name>
<organism evidence="1 2">
    <name type="scientific">Cylindrospermopsis raciborskii CENA302</name>
    <dbReference type="NCBI Taxonomy" id="1170768"/>
    <lineage>
        <taxon>Bacteria</taxon>
        <taxon>Bacillati</taxon>
        <taxon>Cyanobacteriota</taxon>
        <taxon>Cyanophyceae</taxon>
        <taxon>Nostocales</taxon>
        <taxon>Aphanizomenonaceae</taxon>
        <taxon>Cylindrospermopsis</taxon>
    </lineage>
</organism>
<sequence>MVEFLKKNNLNNFILEPLHHRFIESSVRREHNYRYCPTTTAFLLLGIHLLEELLFGGLLPMKPPFGGCTKKLPIFFTIL</sequence>